<proteinExistence type="predicted"/>
<evidence type="ECO:0000313" key="7">
    <source>
        <dbReference type="EMBL" id="VWL93550.1"/>
    </source>
</evidence>
<dbReference type="EMBL" id="CABWIE010000014">
    <property type="protein sequence ID" value="VWL93550.1"/>
    <property type="molecule type" value="Genomic_DNA"/>
</dbReference>
<evidence type="ECO:0000256" key="1">
    <source>
        <dbReference type="ARBA" id="ARBA00004141"/>
    </source>
</evidence>
<feature type="transmembrane region" description="Helical" evidence="5">
    <location>
        <begin position="316"/>
        <end position="334"/>
    </location>
</feature>
<dbReference type="RefSeq" id="WP_152073923.1">
    <property type="nucleotide sequence ID" value="NZ_CAAKNU010000016.1"/>
</dbReference>
<feature type="transmembrane region" description="Helical" evidence="5">
    <location>
        <begin position="346"/>
        <end position="370"/>
    </location>
</feature>
<gene>
    <name evidence="7" type="ORF">KCJAJFAP_02190</name>
</gene>
<evidence type="ECO:0000313" key="8">
    <source>
        <dbReference type="Proteomes" id="UP000361836"/>
    </source>
</evidence>
<keyword evidence="2 5" id="KW-0812">Transmembrane</keyword>
<dbReference type="Pfam" id="PF04932">
    <property type="entry name" value="Wzy_C"/>
    <property type="match status" value="1"/>
</dbReference>
<keyword evidence="8" id="KW-1185">Reference proteome</keyword>
<keyword evidence="3 5" id="KW-1133">Transmembrane helix</keyword>
<feature type="transmembrane region" description="Helical" evidence="5">
    <location>
        <begin position="175"/>
        <end position="197"/>
    </location>
</feature>
<dbReference type="OrthoDB" id="4577352at2"/>
<dbReference type="PANTHER" id="PTHR37422:SF13">
    <property type="entry name" value="LIPOPOLYSACCHARIDE BIOSYNTHESIS PROTEIN PA4999-RELATED"/>
    <property type="match status" value="1"/>
</dbReference>
<name>A0A5K1IEM5_9ACTN</name>
<feature type="transmembrane region" description="Helical" evidence="5">
    <location>
        <begin position="415"/>
        <end position="435"/>
    </location>
</feature>
<evidence type="ECO:0000259" key="6">
    <source>
        <dbReference type="Pfam" id="PF04932"/>
    </source>
</evidence>
<dbReference type="PANTHER" id="PTHR37422">
    <property type="entry name" value="TEICHURONIC ACID BIOSYNTHESIS PROTEIN TUAE"/>
    <property type="match status" value="1"/>
</dbReference>
<feature type="transmembrane region" description="Helical" evidence="5">
    <location>
        <begin position="21"/>
        <end position="39"/>
    </location>
</feature>
<dbReference type="AlphaFoldDB" id="A0A5K1IEM5"/>
<reference evidence="7 8" key="1">
    <citation type="submission" date="2019-10" db="EMBL/GenBank/DDBJ databases">
        <authorList>
            <person name="Wolf R A."/>
        </authorList>
    </citation>
    <scope>NUCLEOTIDE SEQUENCE [LARGE SCALE GENOMIC DNA]</scope>
    <source>
        <strain evidence="7">Collinsella_aerofaciens_MC2</strain>
    </source>
</reference>
<feature type="transmembrane region" description="Helical" evidence="5">
    <location>
        <begin position="130"/>
        <end position="155"/>
    </location>
</feature>
<feature type="transmembrane region" description="Helical" evidence="5">
    <location>
        <begin position="253"/>
        <end position="273"/>
    </location>
</feature>
<dbReference type="InterPro" id="IPR051533">
    <property type="entry name" value="WaaL-like"/>
</dbReference>
<feature type="domain" description="O-antigen ligase-related" evidence="6">
    <location>
        <begin position="210"/>
        <end position="359"/>
    </location>
</feature>
<feature type="transmembrane region" description="Helical" evidence="5">
    <location>
        <begin position="45"/>
        <end position="66"/>
    </location>
</feature>
<accession>A0A5K1IEM5</accession>
<dbReference type="Proteomes" id="UP000361836">
    <property type="component" value="Unassembled WGS sequence"/>
</dbReference>
<protein>
    <submittedName>
        <fullName evidence="7">O-Antigen ligase</fullName>
    </submittedName>
</protein>
<dbReference type="GO" id="GO:0016874">
    <property type="term" value="F:ligase activity"/>
    <property type="evidence" value="ECO:0007669"/>
    <property type="project" value="UniProtKB-KW"/>
</dbReference>
<comment type="subcellular location">
    <subcellularLocation>
        <location evidence="1">Membrane</location>
        <topology evidence="1">Multi-pass membrane protein</topology>
    </subcellularLocation>
</comment>
<feature type="transmembrane region" description="Helical" evidence="5">
    <location>
        <begin position="101"/>
        <end position="118"/>
    </location>
</feature>
<keyword evidence="4 5" id="KW-0472">Membrane</keyword>
<evidence type="ECO:0000256" key="2">
    <source>
        <dbReference type="ARBA" id="ARBA00022692"/>
    </source>
</evidence>
<feature type="transmembrane region" description="Helical" evidence="5">
    <location>
        <begin position="78"/>
        <end position="95"/>
    </location>
</feature>
<keyword evidence="7" id="KW-0436">Ligase</keyword>
<dbReference type="GO" id="GO:0016020">
    <property type="term" value="C:membrane"/>
    <property type="evidence" value="ECO:0007669"/>
    <property type="project" value="UniProtKB-SubCell"/>
</dbReference>
<feature type="transmembrane region" description="Helical" evidence="5">
    <location>
        <begin position="382"/>
        <end position="403"/>
    </location>
</feature>
<feature type="transmembrane region" description="Helical" evidence="5">
    <location>
        <begin position="204"/>
        <end position="220"/>
    </location>
</feature>
<evidence type="ECO:0000256" key="3">
    <source>
        <dbReference type="ARBA" id="ARBA00022989"/>
    </source>
</evidence>
<evidence type="ECO:0000256" key="4">
    <source>
        <dbReference type="ARBA" id="ARBA00023136"/>
    </source>
</evidence>
<sequence>MNYFSASRAGVESCSELERRFSLNDGSMVFIPLLFYAFFCQSLAASALALDVCLLLSATALLLHFVTNRRFACRRFGLELAWAPFFVLFLFHSFIYGVANLTLLVVYTLLFLCMYVAAGERSWVTSCLRVLVAFAAFHAFCTIIFWLVPALYPPVKSAFFSSSYMARDYRSGFTAHYSTNSIYLSLGLVSWACGLVGSREKVRIKDLMLSLMLLLALFLTTKRGPLVASVAAVVISCLFVNRKKFTGTMLKTLTVAAIAVIAVGVLATFVPAVQATLERFIELSDDDTGNGRSYLYDCAWSLFYAKPLLGCGWGTYSKYVATTSLGAMYSNLGFSSMSAHNVYLQLLAETGVIGLAAFVLPALLSIFAAVHQSESHLEEGPYGDSFCLWACLGVQIFFLLYCFSGNPLYDPQCYIPYFISCVAVFAICGSDKMILNDWEGFHGYLQR</sequence>
<evidence type="ECO:0000256" key="5">
    <source>
        <dbReference type="SAM" id="Phobius"/>
    </source>
</evidence>
<dbReference type="InterPro" id="IPR007016">
    <property type="entry name" value="O-antigen_ligase-rel_domated"/>
</dbReference>
<feature type="transmembrane region" description="Helical" evidence="5">
    <location>
        <begin position="226"/>
        <end position="241"/>
    </location>
</feature>
<organism evidence="7 8">
    <name type="scientific">Collinsella aerofaciens</name>
    <dbReference type="NCBI Taxonomy" id="74426"/>
    <lineage>
        <taxon>Bacteria</taxon>
        <taxon>Bacillati</taxon>
        <taxon>Actinomycetota</taxon>
        <taxon>Coriobacteriia</taxon>
        <taxon>Coriobacteriales</taxon>
        <taxon>Coriobacteriaceae</taxon>
        <taxon>Collinsella</taxon>
    </lineage>
</organism>